<dbReference type="EMBL" id="CAUWAG010000003">
    <property type="protein sequence ID" value="CAJ2500043.1"/>
    <property type="molecule type" value="Genomic_DNA"/>
</dbReference>
<dbReference type="InterPro" id="IPR000782">
    <property type="entry name" value="FAS1_domain"/>
</dbReference>
<dbReference type="PROSITE" id="PS50213">
    <property type="entry name" value="FAS1"/>
    <property type="match status" value="1"/>
</dbReference>
<evidence type="ECO:0000313" key="6">
    <source>
        <dbReference type="Proteomes" id="UP001295740"/>
    </source>
</evidence>
<protein>
    <submittedName>
        <fullName evidence="5">Uu.00g028960.m01.CDS01</fullName>
    </submittedName>
</protein>
<dbReference type="Proteomes" id="UP001295740">
    <property type="component" value="Unassembled WGS sequence"/>
</dbReference>
<organism evidence="5 6">
    <name type="scientific">Anthostomella pinea</name>
    <dbReference type="NCBI Taxonomy" id="933095"/>
    <lineage>
        <taxon>Eukaryota</taxon>
        <taxon>Fungi</taxon>
        <taxon>Dikarya</taxon>
        <taxon>Ascomycota</taxon>
        <taxon>Pezizomycotina</taxon>
        <taxon>Sordariomycetes</taxon>
        <taxon>Xylariomycetidae</taxon>
        <taxon>Xylariales</taxon>
        <taxon>Xylariaceae</taxon>
        <taxon>Anthostomella</taxon>
    </lineage>
</organism>
<feature type="chain" id="PRO_5042550900" evidence="3">
    <location>
        <begin position="19"/>
        <end position="211"/>
    </location>
</feature>
<evidence type="ECO:0000259" key="4">
    <source>
        <dbReference type="PROSITE" id="PS50213"/>
    </source>
</evidence>
<dbReference type="AlphaFoldDB" id="A0AAI8YCZ4"/>
<gene>
    <name evidence="5" type="ORF">KHLLAP_LOCUS511</name>
</gene>
<dbReference type="PANTHER" id="PTHR28156">
    <property type="entry name" value="FAS1 DOMAIN-CONTAINING PROTEIN YDR262W"/>
    <property type="match status" value="1"/>
</dbReference>
<evidence type="ECO:0000313" key="5">
    <source>
        <dbReference type="EMBL" id="CAJ2500043.1"/>
    </source>
</evidence>
<dbReference type="PANTHER" id="PTHR28156:SF1">
    <property type="entry name" value="FAS1 DOMAIN-CONTAINING PROTEIN YDR262W"/>
    <property type="match status" value="1"/>
</dbReference>
<dbReference type="SUPFAM" id="SSF82153">
    <property type="entry name" value="FAS1 domain"/>
    <property type="match status" value="1"/>
</dbReference>
<name>A0AAI8YCZ4_9PEZI</name>
<feature type="compositionally biased region" description="Pro residues" evidence="2">
    <location>
        <begin position="39"/>
        <end position="57"/>
    </location>
</feature>
<feature type="domain" description="FAS1" evidence="4">
    <location>
        <begin position="59"/>
        <end position="208"/>
    </location>
</feature>
<dbReference type="InterPro" id="IPR036378">
    <property type="entry name" value="FAS1_dom_sf"/>
</dbReference>
<feature type="region of interest" description="Disordered" evidence="2">
    <location>
        <begin position="25"/>
        <end position="60"/>
    </location>
</feature>
<reference evidence="5" key="1">
    <citation type="submission" date="2023-10" db="EMBL/GenBank/DDBJ databases">
        <authorList>
            <person name="Hackl T."/>
        </authorList>
    </citation>
    <scope>NUCLEOTIDE SEQUENCE</scope>
</reference>
<comment type="caution">
    <text evidence="5">The sequence shown here is derived from an EMBL/GenBank/DDBJ whole genome shotgun (WGS) entry which is preliminary data.</text>
</comment>
<dbReference type="InterPro" id="IPR040200">
    <property type="entry name" value="Mug57-like"/>
</dbReference>
<sequence length="211" mass="23461">MRLSAVCCLQILSATAFAHVATRPNGIRSESDPQLPLMPALPPSKPSDPQQSQPPPQGRVLISDVMGRDRSINIFASFTRDIASISSRLDSSLENSTVLAPLNSAVERLPRKPWEDPREYDAFGANAYEGGDGKDRAQRNLRRFVEAHVVPASPWAEKEKVKSLLDGDREIWWEMKDGVKVIKPDDIEVQSIASRVGNGEVWILKETRNYA</sequence>
<keyword evidence="1 3" id="KW-0732">Signal</keyword>
<evidence type="ECO:0000256" key="1">
    <source>
        <dbReference type="ARBA" id="ARBA00022729"/>
    </source>
</evidence>
<feature type="signal peptide" evidence="3">
    <location>
        <begin position="1"/>
        <end position="18"/>
    </location>
</feature>
<evidence type="ECO:0000256" key="2">
    <source>
        <dbReference type="SAM" id="MobiDB-lite"/>
    </source>
</evidence>
<accession>A0AAI8YCZ4</accession>
<keyword evidence="6" id="KW-1185">Reference proteome</keyword>
<evidence type="ECO:0000256" key="3">
    <source>
        <dbReference type="SAM" id="SignalP"/>
    </source>
</evidence>
<proteinExistence type="predicted"/>